<dbReference type="Proteomes" id="UP001165064">
    <property type="component" value="Unassembled WGS sequence"/>
</dbReference>
<proteinExistence type="predicted"/>
<reference evidence="1" key="1">
    <citation type="submission" date="2023-04" db="EMBL/GenBank/DDBJ databases">
        <title>Ambrosiozyma monospora NBRC 10751.</title>
        <authorList>
            <person name="Ichikawa N."/>
            <person name="Sato H."/>
            <person name="Tonouchi N."/>
        </authorList>
    </citation>
    <scope>NUCLEOTIDE SEQUENCE</scope>
    <source>
        <strain evidence="1">NBRC 10751</strain>
    </source>
</reference>
<evidence type="ECO:0000313" key="1">
    <source>
        <dbReference type="EMBL" id="GMF05202.1"/>
    </source>
</evidence>
<organism evidence="1 2">
    <name type="scientific">Ambrosiozyma monospora</name>
    <name type="common">Yeast</name>
    <name type="synonym">Endomycopsis monosporus</name>
    <dbReference type="NCBI Taxonomy" id="43982"/>
    <lineage>
        <taxon>Eukaryota</taxon>
        <taxon>Fungi</taxon>
        <taxon>Dikarya</taxon>
        <taxon>Ascomycota</taxon>
        <taxon>Saccharomycotina</taxon>
        <taxon>Pichiomycetes</taxon>
        <taxon>Pichiales</taxon>
        <taxon>Pichiaceae</taxon>
        <taxon>Ambrosiozyma</taxon>
    </lineage>
</organism>
<gene>
    <name evidence="1" type="ORF">Amon02_001225100</name>
</gene>
<protein>
    <submittedName>
        <fullName evidence="1">Unnamed protein product</fullName>
    </submittedName>
</protein>
<evidence type="ECO:0000313" key="2">
    <source>
        <dbReference type="Proteomes" id="UP001165064"/>
    </source>
</evidence>
<name>A0ACB5U9S3_AMBMO</name>
<comment type="caution">
    <text evidence="1">The sequence shown here is derived from an EMBL/GenBank/DDBJ whole genome shotgun (WGS) entry which is preliminary data.</text>
</comment>
<keyword evidence="2" id="KW-1185">Reference proteome</keyword>
<dbReference type="EMBL" id="BSXS01014260">
    <property type="protein sequence ID" value="GMF05202.1"/>
    <property type="molecule type" value="Genomic_DNA"/>
</dbReference>
<accession>A0ACB5U9S3</accession>
<sequence>MLEERNSKMNSDLDVDERTIRIKDNDEEAVNYQNWTGLFDIDPSQTLNLLIDFKTDGEQTYDAVYAALEPLRAKGWLTTFDQETQTLIPGPVTIIGTGNTPLQRVLDEVRRDIFFDAPLDSLTDESKFEENKVYTPEVSPLASCALVKIINDNVDFHGLDEDQYDAVKSHIEEAHRRGLKTRVWDTPNFPVARETAVWRQLVSMNTDFLNADNLELGVRYV</sequence>